<evidence type="ECO:0000313" key="3">
    <source>
        <dbReference type="EMBL" id="CAH9092054.1"/>
    </source>
</evidence>
<feature type="transmembrane region" description="Helical" evidence="2">
    <location>
        <begin position="96"/>
        <end position="113"/>
    </location>
</feature>
<name>A0A9P0Z768_CUSEU</name>
<dbReference type="Proteomes" id="UP001152484">
    <property type="component" value="Unassembled WGS sequence"/>
</dbReference>
<feature type="region of interest" description="Disordered" evidence="1">
    <location>
        <begin position="1"/>
        <end position="35"/>
    </location>
</feature>
<feature type="compositionally biased region" description="Basic and acidic residues" evidence="1">
    <location>
        <begin position="8"/>
        <end position="35"/>
    </location>
</feature>
<accession>A0A9P0Z768</accession>
<dbReference type="AlphaFoldDB" id="A0A9P0Z768"/>
<keyword evidence="2" id="KW-0812">Transmembrane</keyword>
<reference evidence="3" key="1">
    <citation type="submission" date="2022-07" db="EMBL/GenBank/DDBJ databases">
        <authorList>
            <person name="Macas J."/>
            <person name="Novak P."/>
            <person name="Neumann P."/>
        </authorList>
    </citation>
    <scope>NUCLEOTIDE SEQUENCE</scope>
</reference>
<keyword evidence="4" id="KW-1185">Reference proteome</keyword>
<keyword evidence="2" id="KW-0472">Membrane</keyword>
<evidence type="ECO:0000256" key="1">
    <source>
        <dbReference type="SAM" id="MobiDB-lite"/>
    </source>
</evidence>
<sequence>MMFNLEHVGGEKGQERCSDQRSDGRESGDGGADRRRCLGSWARAVDGRLISQGHGEGGGGDQGGAGDLLHLHCEGPEGLIGNNLKNSDQKIIHRKPFFPTYSVLFIYIYFFLYRKVKARDEGLVI</sequence>
<organism evidence="3 4">
    <name type="scientific">Cuscuta europaea</name>
    <name type="common">European dodder</name>
    <dbReference type="NCBI Taxonomy" id="41803"/>
    <lineage>
        <taxon>Eukaryota</taxon>
        <taxon>Viridiplantae</taxon>
        <taxon>Streptophyta</taxon>
        <taxon>Embryophyta</taxon>
        <taxon>Tracheophyta</taxon>
        <taxon>Spermatophyta</taxon>
        <taxon>Magnoliopsida</taxon>
        <taxon>eudicotyledons</taxon>
        <taxon>Gunneridae</taxon>
        <taxon>Pentapetalae</taxon>
        <taxon>asterids</taxon>
        <taxon>lamiids</taxon>
        <taxon>Solanales</taxon>
        <taxon>Convolvulaceae</taxon>
        <taxon>Cuscuteae</taxon>
        <taxon>Cuscuta</taxon>
        <taxon>Cuscuta subgen. Cuscuta</taxon>
    </lineage>
</organism>
<evidence type="ECO:0000256" key="2">
    <source>
        <dbReference type="SAM" id="Phobius"/>
    </source>
</evidence>
<proteinExistence type="predicted"/>
<protein>
    <submittedName>
        <fullName evidence="3">Uncharacterized protein</fullName>
    </submittedName>
</protein>
<evidence type="ECO:0000313" key="4">
    <source>
        <dbReference type="Proteomes" id="UP001152484"/>
    </source>
</evidence>
<dbReference type="EMBL" id="CAMAPE010000027">
    <property type="protein sequence ID" value="CAH9092054.1"/>
    <property type="molecule type" value="Genomic_DNA"/>
</dbReference>
<comment type="caution">
    <text evidence="3">The sequence shown here is derived from an EMBL/GenBank/DDBJ whole genome shotgun (WGS) entry which is preliminary data.</text>
</comment>
<keyword evidence="2" id="KW-1133">Transmembrane helix</keyword>
<gene>
    <name evidence="3" type="ORF">CEURO_LOCUS11828</name>
</gene>